<dbReference type="PATRIC" id="fig|1121338.3.peg.2617"/>
<dbReference type="STRING" id="1121338.CLTEP_25210"/>
<accession>A0A151ASS4</accession>
<gene>
    <name evidence="1" type="ORF">CLTEP_25210</name>
</gene>
<sequence length="160" mass="18992">MMEKTLELIETLQSSESYHFIDVLPETISHVGYFELEEYLLVNCLDDFSQKICRIIIKLITYYDAEIYLTEFPEEKSRLKFYEYEYKNIRSKSLQEIHKIISYIIKNDISSVQIIFPKKNILVSINGEFSVAIYGENEEVLKLVEKLVNQENLFLRKSIN</sequence>
<proteinExistence type="predicted"/>
<evidence type="ECO:0000313" key="2">
    <source>
        <dbReference type="Proteomes" id="UP000075531"/>
    </source>
</evidence>
<reference evidence="1 2" key="1">
    <citation type="submission" date="2016-02" db="EMBL/GenBank/DDBJ databases">
        <title>Genome sequence of Clostridium tepidiprofundi DSM 19306.</title>
        <authorList>
            <person name="Poehlein A."/>
            <person name="Daniel R."/>
        </authorList>
    </citation>
    <scope>NUCLEOTIDE SEQUENCE [LARGE SCALE GENOMIC DNA]</scope>
    <source>
        <strain evidence="1 2">DSM 19306</strain>
    </source>
</reference>
<comment type="caution">
    <text evidence="1">The sequence shown here is derived from an EMBL/GenBank/DDBJ whole genome shotgun (WGS) entry which is preliminary data.</text>
</comment>
<organism evidence="1 2">
    <name type="scientific">Clostridium tepidiprofundi DSM 19306</name>
    <dbReference type="NCBI Taxonomy" id="1121338"/>
    <lineage>
        <taxon>Bacteria</taxon>
        <taxon>Bacillati</taxon>
        <taxon>Bacillota</taxon>
        <taxon>Clostridia</taxon>
        <taxon>Eubacteriales</taxon>
        <taxon>Clostridiaceae</taxon>
        <taxon>Clostridium</taxon>
    </lineage>
</organism>
<dbReference type="RefSeq" id="WP_242863945.1">
    <property type="nucleotide sequence ID" value="NZ_LTBA01000058.1"/>
</dbReference>
<keyword evidence="2" id="KW-1185">Reference proteome</keyword>
<dbReference type="Proteomes" id="UP000075531">
    <property type="component" value="Unassembled WGS sequence"/>
</dbReference>
<protein>
    <submittedName>
        <fullName evidence="1">Uncharacterized protein</fullName>
    </submittedName>
</protein>
<evidence type="ECO:0000313" key="1">
    <source>
        <dbReference type="EMBL" id="KYH30701.1"/>
    </source>
</evidence>
<dbReference type="AlphaFoldDB" id="A0A151ASS4"/>
<dbReference type="EMBL" id="LTBA01000058">
    <property type="protein sequence ID" value="KYH30701.1"/>
    <property type="molecule type" value="Genomic_DNA"/>
</dbReference>
<name>A0A151ASS4_9CLOT</name>